<feature type="domain" description="Heterokaryon incompatibility" evidence="2">
    <location>
        <begin position="280"/>
        <end position="423"/>
    </location>
</feature>
<keyword evidence="4" id="KW-1185">Reference proteome</keyword>
<sequence length="842" mass="96067">MELKLSIPDGQQNPSIEVFKLALRRLENDIVDLSIENHASDSPVHLNSLCNYCAVVGERIRAACSGDDDAAQEVAFGGGARDASGNLHLGSLREVFAQESCSLCCLIKRQFLRMKWREIYSNARLKKVELHGLILGELLELAYPEEEVSAEKENQWIIDPFSQRLQISLNTIPSDGRLLLWLPENTVDEVNDEPAQLPMIAADHEALFPGVKPWIPLPCGISNDKRDLLMFSNCFKSCIQNHGECREISVNLGLGVGPSRLIDIEEMRIVKMGIDETPRYFVLSYVWGHPPFLLLKKENEREFSTLGFLGRQVIPRTILDAMEVTRRFGSRYLWVDALCIVQDDLENKMHEIDRMHIIYAQAEMAIVAATGNGANSGLINIDPVFADERTHLINGSRFTVDPMEMRQEVEFSTWFSRGWTFQELVFSKRILYFTPGRTYYACEEGSWSEDFPFVGEVDEQEDEDEEENQNQKRNVFYDENLKTGFDFREKINPFENFTSMVSKMSTRQFTLESDCLNACRGFYTGLLLKGLGGSVCGLPGFCFEFALAWQADGNLSRRGKSSELKDFGFPSWSWAAWNGPIEYPFLCGPDKCAVISEVRWAVFEAYKVVDYAVDDTCDDEEGLREYRYRFRQVVPTIKVHTLPEQSYQSMSSWLSHSYIPEKKQDLNSHIGSLVDLESERSMSMSMSTRKLISRNFIGPSILIFHTKSLICYLKEASKPSLAKHKDLRFLSIYSLSSSSSSSSSSSPSEKIIGELKIDITTLNTFLNNSQIPITSDDIHIRAEIISLFEMDFATSSVRDLLWINRYSARNTFSEGFREVLEERCERRGERGRRDEDEGRYVD</sequence>
<evidence type="ECO:0000313" key="4">
    <source>
        <dbReference type="Proteomes" id="UP000624404"/>
    </source>
</evidence>
<comment type="caution">
    <text evidence="3">The sequence shown here is derived from an EMBL/GenBank/DDBJ whole genome shotgun (WGS) entry which is preliminary data.</text>
</comment>
<gene>
    <name evidence="3" type="ORF">SCLTRI_LOCUS5439</name>
</gene>
<dbReference type="OrthoDB" id="2958217at2759"/>
<organism evidence="3 4">
    <name type="scientific">Sclerotinia trifoliorum</name>
    <dbReference type="NCBI Taxonomy" id="28548"/>
    <lineage>
        <taxon>Eukaryota</taxon>
        <taxon>Fungi</taxon>
        <taxon>Dikarya</taxon>
        <taxon>Ascomycota</taxon>
        <taxon>Pezizomycotina</taxon>
        <taxon>Leotiomycetes</taxon>
        <taxon>Helotiales</taxon>
        <taxon>Sclerotiniaceae</taxon>
        <taxon>Sclerotinia</taxon>
    </lineage>
</organism>
<feature type="region of interest" description="Disordered" evidence="1">
    <location>
        <begin position="823"/>
        <end position="842"/>
    </location>
</feature>
<protein>
    <submittedName>
        <fullName evidence="3">B40313cc-a92d-46a1-b393-c61df653b66d-CDS</fullName>
    </submittedName>
</protein>
<dbReference type="EMBL" id="CAJHIA010000016">
    <property type="protein sequence ID" value="CAD6445653.1"/>
    <property type="molecule type" value="Genomic_DNA"/>
</dbReference>
<dbReference type="Proteomes" id="UP000624404">
    <property type="component" value="Unassembled WGS sequence"/>
</dbReference>
<dbReference type="Pfam" id="PF06985">
    <property type="entry name" value="HET"/>
    <property type="match status" value="1"/>
</dbReference>
<reference evidence="3" key="1">
    <citation type="submission" date="2020-10" db="EMBL/GenBank/DDBJ databases">
        <authorList>
            <person name="Kusch S."/>
        </authorList>
    </citation>
    <scope>NUCLEOTIDE SEQUENCE</scope>
    <source>
        <strain evidence="3">SwB9</strain>
    </source>
</reference>
<dbReference type="PANTHER" id="PTHR33112:SF1">
    <property type="entry name" value="HETEROKARYON INCOMPATIBILITY DOMAIN-CONTAINING PROTEIN"/>
    <property type="match status" value="1"/>
</dbReference>
<dbReference type="PANTHER" id="PTHR33112">
    <property type="entry name" value="DOMAIN PROTEIN, PUTATIVE-RELATED"/>
    <property type="match status" value="1"/>
</dbReference>
<evidence type="ECO:0000313" key="3">
    <source>
        <dbReference type="EMBL" id="CAD6445653.1"/>
    </source>
</evidence>
<name>A0A8H2VWG7_9HELO</name>
<dbReference type="InterPro" id="IPR010730">
    <property type="entry name" value="HET"/>
</dbReference>
<dbReference type="AlphaFoldDB" id="A0A8H2VWG7"/>
<accession>A0A8H2VWG7</accession>
<proteinExistence type="predicted"/>
<evidence type="ECO:0000259" key="2">
    <source>
        <dbReference type="Pfam" id="PF06985"/>
    </source>
</evidence>
<evidence type="ECO:0000256" key="1">
    <source>
        <dbReference type="SAM" id="MobiDB-lite"/>
    </source>
</evidence>